<evidence type="ECO:0000313" key="3">
    <source>
        <dbReference type="EnsemblMetazoa" id="KAF7488997.1"/>
    </source>
</evidence>
<reference evidence="4" key="1">
    <citation type="journal article" date="2020" name="PLoS Negl. Trop. Dis.">
        <title>High-quality nuclear genome for Sarcoptes scabiei-A critical resource for a neglected parasite.</title>
        <authorList>
            <person name="Korhonen P.K."/>
            <person name="Gasser R.B."/>
            <person name="Ma G."/>
            <person name="Wang T."/>
            <person name="Stroehlein A.J."/>
            <person name="Young N.D."/>
            <person name="Ang C.S."/>
            <person name="Fernando D.D."/>
            <person name="Lu H.C."/>
            <person name="Taylor S."/>
            <person name="Reynolds S.L."/>
            <person name="Mofiz E."/>
            <person name="Najaraj S.H."/>
            <person name="Gowda H."/>
            <person name="Madugundu A."/>
            <person name="Renuse S."/>
            <person name="Holt D."/>
            <person name="Pandey A."/>
            <person name="Papenfuss A.T."/>
            <person name="Fischer K."/>
        </authorList>
    </citation>
    <scope>NUCLEOTIDE SEQUENCE [LARGE SCALE GENOMIC DNA]</scope>
</reference>
<dbReference type="OrthoDB" id="10051804at2759"/>
<reference evidence="2" key="2">
    <citation type="submission" date="2020-01" db="EMBL/GenBank/DDBJ databases">
        <authorList>
            <person name="Korhonen P.K.K."/>
            <person name="Guangxu M.G."/>
            <person name="Wang T.W."/>
            <person name="Stroehlein A.J.S."/>
            <person name="Young N.D."/>
            <person name="Ang C.-S.A."/>
            <person name="Fernando D.W.F."/>
            <person name="Lu H.L."/>
            <person name="Taylor S.T."/>
            <person name="Ehtesham M.E.M."/>
            <person name="Najaraj S.H.N."/>
            <person name="Harsha G.H.G."/>
            <person name="Madugundu A.M."/>
            <person name="Renuse S.R."/>
            <person name="Holt D.H."/>
            <person name="Pandey A.P."/>
            <person name="Papenfuss A.P."/>
            <person name="Gasser R.B.G."/>
            <person name="Fischer K.F."/>
        </authorList>
    </citation>
    <scope>NUCLEOTIDE SEQUENCE</scope>
    <source>
        <strain evidence="2">SSS_KF_BRIS2020</strain>
    </source>
</reference>
<dbReference type="Proteomes" id="UP000070412">
    <property type="component" value="Unassembled WGS sequence"/>
</dbReference>
<gene>
    <name evidence="2" type="ORF">SSS_3087</name>
</gene>
<proteinExistence type="predicted"/>
<evidence type="ECO:0000313" key="2">
    <source>
        <dbReference type="EMBL" id="KAF7488997.1"/>
    </source>
</evidence>
<accession>A0A834V962</accession>
<keyword evidence="1" id="KW-1133">Transmembrane helix</keyword>
<evidence type="ECO:0000256" key="1">
    <source>
        <dbReference type="SAM" id="Phobius"/>
    </source>
</evidence>
<dbReference type="EMBL" id="WVUK01000065">
    <property type="protein sequence ID" value="KAF7488997.1"/>
    <property type="molecule type" value="Genomic_DNA"/>
</dbReference>
<dbReference type="EnsemblMetazoa" id="SSS_3087s_mrna">
    <property type="protein sequence ID" value="KAF7488997.1"/>
    <property type="gene ID" value="SSS_3087"/>
</dbReference>
<feature type="transmembrane region" description="Helical" evidence="1">
    <location>
        <begin position="98"/>
        <end position="116"/>
    </location>
</feature>
<organism evidence="2">
    <name type="scientific">Sarcoptes scabiei</name>
    <name type="common">Itch mite</name>
    <name type="synonym">Acarus scabiei</name>
    <dbReference type="NCBI Taxonomy" id="52283"/>
    <lineage>
        <taxon>Eukaryota</taxon>
        <taxon>Metazoa</taxon>
        <taxon>Ecdysozoa</taxon>
        <taxon>Arthropoda</taxon>
        <taxon>Chelicerata</taxon>
        <taxon>Arachnida</taxon>
        <taxon>Acari</taxon>
        <taxon>Acariformes</taxon>
        <taxon>Sarcoptiformes</taxon>
        <taxon>Astigmata</taxon>
        <taxon>Psoroptidia</taxon>
        <taxon>Sarcoptoidea</taxon>
        <taxon>Sarcoptidae</taxon>
        <taxon>Sarcoptinae</taxon>
        <taxon>Sarcoptes</taxon>
    </lineage>
</organism>
<name>A0A834V962_SARSC</name>
<sequence length="266" mass="31144">MRFKKRSYSRMKENRINCDQFMEAKIDVNRNKNGHLVFEPFDIDSSLIFDGKDSTKFHSNQLLIVHNDSGEINRRSFRNRSSSNESNRFCLLNSLRSAAIYSQSTIVLILIIVFFINSLHYSEAKNFQSQETAVLSPSIKCNKTLADQNVRWLYFFDDPDRKAPFDHKSFQEFCDQTNQKELSVKDYAKKCLAKFPRQITSLLMFGIIRKNKQLCSKTKLRNEMIHASNCLNAMKTKGSRCFNRAIQDLLIVKHMQLKDRVGRLCW</sequence>
<protein>
    <submittedName>
        <fullName evidence="2 3">Uncharacterized protein</fullName>
    </submittedName>
</protein>
<keyword evidence="1" id="KW-0472">Membrane</keyword>
<dbReference type="AlphaFoldDB" id="A0A834V962"/>
<evidence type="ECO:0000313" key="4">
    <source>
        <dbReference type="Proteomes" id="UP000070412"/>
    </source>
</evidence>
<keyword evidence="4" id="KW-1185">Reference proteome</keyword>
<keyword evidence="1" id="KW-0812">Transmembrane</keyword>
<reference evidence="3" key="3">
    <citation type="submission" date="2022-06" db="UniProtKB">
        <authorList>
            <consortium name="EnsemblMetazoa"/>
        </authorList>
    </citation>
    <scope>IDENTIFICATION</scope>
</reference>